<dbReference type="SUPFAM" id="SSF46894">
    <property type="entry name" value="C-terminal effector domain of the bipartite response regulators"/>
    <property type="match status" value="1"/>
</dbReference>
<dbReference type="InterPro" id="IPR016032">
    <property type="entry name" value="Sig_transdc_resp-reg_C-effctor"/>
</dbReference>
<dbReference type="PRINTS" id="PR00038">
    <property type="entry name" value="HTHLUXR"/>
</dbReference>
<dbReference type="InterPro" id="IPR036388">
    <property type="entry name" value="WH-like_DNA-bd_sf"/>
</dbReference>
<protein>
    <submittedName>
        <fullName evidence="2">Response regulator transcription factor</fullName>
    </submittedName>
</protein>
<feature type="domain" description="HTH luxR-type" evidence="1">
    <location>
        <begin position="5"/>
        <end position="31"/>
    </location>
</feature>
<dbReference type="Gene3D" id="1.10.10.10">
    <property type="entry name" value="Winged helix-like DNA-binding domain superfamily/Winged helix DNA-binding domain"/>
    <property type="match status" value="1"/>
</dbReference>
<evidence type="ECO:0000313" key="2">
    <source>
        <dbReference type="EMBL" id="MBD2533954.1"/>
    </source>
</evidence>
<proteinExistence type="predicted"/>
<evidence type="ECO:0000313" key="3">
    <source>
        <dbReference type="Proteomes" id="UP000623440"/>
    </source>
</evidence>
<organism evidence="2 3">
    <name type="scientific">Nostoc flagelliforme FACHB-838</name>
    <dbReference type="NCBI Taxonomy" id="2692904"/>
    <lineage>
        <taxon>Bacteria</taxon>
        <taxon>Bacillati</taxon>
        <taxon>Cyanobacteriota</taxon>
        <taxon>Cyanophyceae</taxon>
        <taxon>Nostocales</taxon>
        <taxon>Nostocaceae</taxon>
        <taxon>Nostoc</taxon>
    </lineage>
</organism>
<reference evidence="2 3" key="1">
    <citation type="journal article" date="2020" name="ISME J.">
        <title>Comparative genomics reveals insights into cyanobacterial evolution and habitat adaptation.</title>
        <authorList>
            <person name="Chen M.Y."/>
            <person name="Teng W.K."/>
            <person name="Zhao L."/>
            <person name="Hu C.X."/>
            <person name="Zhou Y.K."/>
            <person name="Han B.P."/>
            <person name="Song L.R."/>
            <person name="Shu W.S."/>
        </authorList>
    </citation>
    <scope>NUCLEOTIDE SEQUENCE [LARGE SCALE GENOMIC DNA]</scope>
    <source>
        <strain evidence="2 3">FACHB-838</strain>
    </source>
</reference>
<dbReference type="Proteomes" id="UP000623440">
    <property type="component" value="Unassembled WGS sequence"/>
</dbReference>
<dbReference type="Pfam" id="PF00196">
    <property type="entry name" value="GerE"/>
    <property type="match status" value="1"/>
</dbReference>
<name>A0ABR8E057_9NOSO</name>
<dbReference type="EMBL" id="JACJSI010000124">
    <property type="protein sequence ID" value="MBD2533954.1"/>
    <property type="molecule type" value="Genomic_DNA"/>
</dbReference>
<accession>A0ABR8E057</accession>
<sequence length="47" mass="5597">MLQADPLTNRELQVLELIVQGYSNNEIAQKLYREYVSFVRTKELNRL</sequence>
<gene>
    <name evidence="2" type="ORF">H6G97_32175</name>
</gene>
<comment type="caution">
    <text evidence="2">The sequence shown here is derived from an EMBL/GenBank/DDBJ whole genome shotgun (WGS) entry which is preliminary data.</text>
</comment>
<dbReference type="InterPro" id="IPR000792">
    <property type="entry name" value="Tscrpt_reg_LuxR_C"/>
</dbReference>
<keyword evidence="3" id="KW-1185">Reference proteome</keyword>
<evidence type="ECO:0000259" key="1">
    <source>
        <dbReference type="Pfam" id="PF00196"/>
    </source>
</evidence>